<dbReference type="Pfam" id="PF02558">
    <property type="entry name" value="ApbA"/>
    <property type="match status" value="1"/>
</dbReference>
<dbReference type="InterPro" id="IPR008927">
    <property type="entry name" value="6-PGluconate_DH-like_C_sf"/>
</dbReference>
<dbReference type="FunFam" id="1.10.1040.10:FF:000017">
    <property type="entry name" value="2-dehydropantoate 2-reductase"/>
    <property type="match status" value="1"/>
</dbReference>
<accession>A0A7S4N737</accession>
<dbReference type="PANTHER" id="PTHR21708:SF26">
    <property type="entry name" value="2-DEHYDROPANTOATE 2-REDUCTASE"/>
    <property type="match status" value="1"/>
</dbReference>
<dbReference type="Pfam" id="PF08546">
    <property type="entry name" value="ApbA_C"/>
    <property type="match status" value="1"/>
</dbReference>
<evidence type="ECO:0000259" key="3">
    <source>
        <dbReference type="Pfam" id="PF08546"/>
    </source>
</evidence>
<gene>
    <name evidence="4" type="ORF">OAUR00152_LOCUS31041</name>
</gene>
<dbReference type="PANTHER" id="PTHR21708">
    <property type="entry name" value="PROBABLE 2-DEHYDROPANTOATE 2-REDUCTASE"/>
    <property type="match status" value="1"/>
</dbReference>
<evidence type="ECO:0008006" key="5">
    <source>
        <dbReference type="Google" id="ProtNLM"/>
    </source>
</evidence>
<protein>
    <recommendedName>
        <fullName evidence="5">2-dehydropantoate 2-reductase</fullName>
    </recommendedName>
</protein>
<evidence type="ECO:0000313" key="4">
    <source>
        <dbReference type="EMBL" id="CAE2269366.1"/>
    </source>
</evidence>
<dbReference type="Gene3D" id="3.40.50.720">
    <property type="entry name" value="NAD(P)-binding Rossmann-like Domain"/>
    <property type="match status" value="1"/>
</dbReference>
<name>A0A7S4N737_9STRA</name>
<dbReference type="Gene3D" id="1.10.1040.10">
    <property type="entry name" value="N-(1-d-carboxylethyl)-l-norvaline Dehydrogenase, domain 2"/>
    <property type="match status" value="1"/>
</dbReference>
<dbReference type="EMBL" id="HBKQ01045011">
    <property type="protein sequence ID" value="CAE2269366.1"/>
    <property type="molecule type" value="Transcribed_RNA"/>
</dbReference>
<evidence type="ECO:0000256" key="1">
    <source>
        <dbReference type="SAM" id="MobiDB-lite"/>
    </source>
</evidence>
<reference evidence="4" key="1">
    <citation type="submission" date="2021-01" db="EMBL/GenBank/DDBJ databases">
        <authorList>
            <person name="Corre E."/>
            <person name="Pelletier E."/>
            <person name="Niang G."/>
            <person name="Scheremetjew M."/>
            <person name="Finn R."/>
            <person name="Kale V."/>
            <person name="Holt S."/>
            <person name="Cochrane G."/>
            <person name="Meng A."/>
            <person name="Brown T."/>
            <person name="Cohen L."/>
        </authorList>
    </citation>
    <scope>NUCLEOTIDE SEQUENCE</scope>
    <source>
        <strain evidence="4">Isolate 1302-5</strain>
    </source>
</reference>
<dbReference type="SUPFAM" id="SSF48179">
    <property type="entry name" value="6-phosphogluconate dehydrogenase C-terminal domain-like"/>
    <property type="match status" value="1"/>
</dbReference>
<dbReference type="GO" id="GO:0005737">
    <property type="term" value="C:cytoplasm"/>
    <property type="evidence" value="ECO:0007669"/>
    <property type="project" value="TreeGrafter"/>
</dbReference>
<dbReference type="AlphaFoldDB" id="A0A7S4N737"/>
<organism evidence="4">
    <name type="scientific">Odontella aurita</name>
    <dbReference type="NCBI Taxonomy" id="265563"/>
    <lineage>
        <taxon>Eukaryota</taxon>
        <taxon>Sar</taxon>
        <taxon>Stramenopiles</taxon>
        <taxon>Ochrophyta</taxon>
        <taxon>Bacillariophyta</taxon>
        <taxon>Mediophyceae</taxon>
        <taxon>Biddulphiophycidae</taxon>
        <taxon>Eupodiscales</taxon>
        <taxon>Odontellaceae</taxon>
        <taxon>Odontella</taxon>
    </lineage>
</organism>
<proteinExistence type="predicted"/>
<feature type="domain" description="Ketopantoate reductase C-terminal" evidence="3">
    <location>
        <begin position="194"/>
        <end position="324"/>
    </location>
</feature>
<sequence>MRGEHYEKSKANGLNITSVHGDMFIPPETLEAYDAPENMGKADWVIVALKSTALSAAPALVRPLLKPTTRVLAIMNGLVDEDLVQMLEEQGCPEGEERGGGERAEQEAHSSPPAGVTAASASKLTCCAATFGGMALVCCNKIAPGHVDHSYAGKLTVALASSSDDGPNVEFTHREAMEDLWRDINIEYFVYEENIVRGRWSKMCWNLPFNGISVAMGGITIDKVVTDPGLRRLAYVVIDETISAANADLESRGANPSMFLGQAEKDAMMTLSDGMGPYKTSTMLDFTHRRPMEVQYLFRKAVERANRLNVPVPHLETLVTQIEAFQRFYGL</sequence>
<feature type="domain" description="Ketopantoate reductase N-terminal" evidence="2">
    <location>
        <begin position="2"/>
        <end position="86"/>
    </location>
</feature>
<dbReference type="InterPro" id="IPR013328">
    <property type="entry name" value="6PGD_dom2"/>
</dbReference>
<evidence type="ECO:0000259" key="2">
    <source>
        <dbReference type="Pfam" id="PF02558"/>
    </source>
</evidence>
<feature type="compositionally biased region" description="Basic and acidic residues" evidence="1">
    <location>
        <begin position="95"/>
        <end position="108"/>
    </location>
</feature>
<feature type="region of interest" description="Disordered" evidence="1">
    <location>
        <begin position="92"/>
        <end position="116"/>
    </location>
</feature>
<dbReference type="InterPro" id="IPR013332">
    <property type="entry name" value="KPR_N"/>
</dbReference>
<dbReference type="InterPro" id="IPR013752">
    <property type="entry name" value="KPA_reductase"/>
</dbReference>
<dbReference type="InterPro" id="IPR051402">
    <property type="entry name" value="KPR-Related"/>
</dbReference>